<keyword evidence="4 7" id="KW-0812">Transmembrane</keyword>
<dbReference type="Proteomes" id="UP000019591">
    <property type="component" value="Chromosome"/>
</dbReference>
<keyword evidence="6 7" id="KW-0472">Membrane</keyword>
<evidence type="ECO:0000313" key="9">
    <source>
        <dbReference type="Proteomes" id="UP000019591"/>
    </source>
</evidence>
<dbReference type="EMBL" id="CP007452">
    <property type="protein sequence ID" value="AHM56921.1"/>
    <property type="molecule type" value="Genomic_DNA"/>
</dbReference>
<comment type="subcellular location">
    <subcellularLocation>
        <location evidence="1">Cell membrane</location>
        <topology evidence="1">Multi-pass membrane protein</topology>
    </subcellularLocation>
</comment>
<evidence type="ECO:0000256" key="7">
    <source>
        <dbReference type="SAM" id="Phobius"/>
    </source>
</evidence>
<dbReference type="OrthoDB" id="9788907at2"/>
<feature type="transmembrane region" description="Helical" evidence="7">
    <location>
        <begin position="71"/>
        <end position="95"/>
    </location>
</feature>
<reference evidence="8 9" key="1">
    <citation type="journal article" date="2014" name="Genome Announc.">
        <title>Complete Genome Sequence of Amino Acid-Utilizing Eubacterium acidaminophilum al-2 (DSM 3953).</title>
        <authorList>
            <person name="Poehlein A."/>
            <person name="Andreesen J.R."/>
            <person name="Daniel R."/>
        </authorList>
    </citation>
    <scope>NUCLEOTIDE SEQUENCE [LARGE SCALE GENOMIC DNA]</scope>
    <source>
        <strain evidence="8 9">DSM 3953</strain>
    </source>
</reference>
<dbReference type="InterPro" id="IPR052518">
    <property type="entry name" value="CHR_Transporter"/>
</dbReference>
<dbReference type="GO" id="GO:0015109">
    <property type="term" value="F:chromate transmembrane transporter activity"/>
    <property type="evidence" value="ECO:0007669"/>
    <property type="project" value="InterPro"/>
</dbReference>
<dbReference type="Pfam" id="PF02417">
    <property type="entry name" value="Chromate_transp"/>
    <property type="match status" value="1"/>
</dbReference>
<protein>
    <submittedName>
        <fullName evidence="8">Chromate transport protein</fullName>
    </submittedName>
</protein>
<name>W8U7R5_PEPAC</name>
<dbReference type="PANTHER" id="PTHR43663">
    <property type="entry name" value="CHROMATE TRANSPORT PROTEIN-RELATED"/>
    <property type="match status" value="1"/>
</dbReference>
<evidence type="ECO:0000256" key="2">
    <source>
        <dbReference type="ARBA" id="ARBA00005262"/>
    </source>
</evidence>
<evidence type="ECO:0000256" key="3">
    <source>
        <dbReference type="ARBA" id="ARBA00022475"/>
    </source>
</evidence>
<keyword evidence="5 7" id="KW-1133">Transmembrane helix</keyword>
<evidence type="ECO:0000256" key="5">
    <source>
        <dbReference type="ARBA" id="ARBA00022989"/>
    </source>
</evidence>
<comment type="similarity">
    <text evidence="2">Belongs to the chromate ion transporter (CHR) (TC 2.A.51) family.</text>
</comment>
<feature type="transmembrane region" description="Helical" evidence="7">
    <location>
        <begin position="141"/>
        <end position="172"/>
    </location>
</feature>
<dbReference type="eggNOG" id="COG2059">
    <property type="taxonomic scope" value="Bacteria"/>
</dbReference>
<evidence type="ECO:0000313" key="8">
    <source>
        <dbReference type="EMBL" id="AHM56921.1"/>
    </source>
</evidence>
<dbReference type="RefSeq" id="WP_025435895.1">
    <property type="nucleotide sequence ID" value="NZ_CP007452.1"/>
</dbReference>
<dbReference type="AlphaFoldDB" id="W8U7R5"/>
<sequence>MDKLISLYITFFKIGMFTFGGGYAMLPLIEKEIIERQGWLTNTEFLDLLVLSQSSPGPIATNSATFIGFKYYGIAGSIVATLAVTSFSIIVLGLFSPVLEKYKDSRYLRSLFSNLRPLTIGFILSAVFSVSLKASLDPMSIVITLVSFLLLYSGKLSSIAAIGVFGIIGIILKGAI</sequence>
<dbReference type="PANTHER" id="PTHR43663:SF1">
    <property type="entry name" value="CHROMATE TRANSPORTER"/>
    <property type="match status" value="1"/>
</dbReference>
<organism evidence="8 9">
    <name type="scientific">Peptoclostridium acidaminophilum DSM 3953</name>
    <dbReference type="NCBI Taxonomy" id="1286171"/>
    <lineage>
        <taxon>Bacteria</taxon>
        <taxon>Bacillati</taxon>
        <taxon>Bacillota</taxon>
        <taxon>Clostridia</taxon>
        <taxon>Peptostreptococcales</taxon>
        <taxon>Peptoclostridiaceae</taxon>
        <taxon>Peptoclostridium</taxon>
    </lineage>
</organism>
<dbReference type="HOGENOM" id="CLU_018106_1_2_9"/>
<dbReference type="STRING" id="1286171.EAL2_c16260"/>
<proteinExistence type="inferred from homology"/>
<accession>W8U7R5</accession>
<keyword evidence="3" id="KW-1003">Cell membrane</keyword>
<evidence type="ECO:0000256" key="6">
    <source>
        <dbReference type="ARBA" id="ARBA00023136"/>
    </source>
</evidence>
<dbReference type="KEGG" id="eac:EAL2_c16260"/>
<evidence type="ECO:0000256" key="4">
    <source>
        <dbReference type="ARBA" id="ARBA00022692"/>
    </source>
</evidence>
<dbReference type="GO" id="GO:0005886">
    <property type="term" value="C:plasma membrane"/>
    <property type="evidence" value="ECO:0007669"/>
    <property type="project" value="UniProtKB-SubCell"/>
</dbReference>
<keyword evidence="9" id="KW-1185">Reference proteome</keyword>
<gene>
    <name evidence="8" type="primary">chrA2</name>
    <name evidence="8" type="ORF">EAL2_c16260</name>
</gene>
<dbReference type="InterPro" id="IPR003370">
    <property type="entry name" value="Chromate_transpt"/>
</dbReference>
<dbReference type="PATRIC" id="fig|1286171.3.peg.1577"/>
<evidence type="ECO:0000256" key="1">
    <source>
        <dbReference type="ARBA" id="ARBA00004651"/>
    </source>
</evidence>
<feature type="transmembrane region" description="Helical" evidence="7">
    <location>
        <begin position="7"/>
        <end position="26"/>
    </location>
</feature>
<feature type="transmembrane region" description="Helical" evidence="7">
    <location>
        <begin position="115"/>
        <end position="135"/>
    </location>
</feature>